<sequence>MFLELFKDTPGYPFEEYFRSTEQFFAAQQYWLHLLRQLKSFVESDWGGVIRPVNLKEDMLTGKVIWIRNQSDKKEIVLQTLSFEGSINELLDSNDAMEPEFIEKFENIGTELDDRQKREMTYDEAMEIEKSEYSGFSAWVETSDYFHADPSTSGGGYDVPIERLILTSEISETAEQKAIQALDLFLQPGPAMVRVNSVFSPDD</sequence>
<organism evidence="1 2">
    <name type="scientific">Thalassospira profundimaris</name>
    <dbReference type="NCBI Taxonomy" id="502049"/>
    <lineage>
        <taxon>Bacteria</taxon>
        <taxon>Pseudomonadati</taxon>
        <taxon>Pseudomonadota</taxon>
        <taxon>Alphaproteobacteria</taxon>
        <taxon>Rhodospirillales</taxon>
        <taxon>Thalassospiraceae</taxon>
        <taxon>Thalassospira</taxon>
    </lineage>
</organism>
<dbReference type="AlphaFoldDB" id="A0A367XGB7"/>
<name>A0A367XGB7_9PROT</name>
<accession>A0A367XGB7</accession>
<proteinExistence type="predicted"/>
<dbReference type="OrthoDB" id="7370529at2"/>
<reference evidence="1 2" key="1">
    <citation type="submission" date="2014-07" db="EMBL/GenBank/DDBJ databases">
        <title>Draft genome sequence of Thalassospira profundimaris S25-3-2.</title>
        <authorList>
            <person name="Lai Q."/>
            <person name="Shao Z."/>
        </authorList>
    </citation>
    <scope>NUCLEOTIDE SEQUENCE [LARGE SCALE GENOMIC DNA]</scope>
    <source>
        <strain evidence="1 2">S25-3-2</strain>
    </source>
</reference>
<dbReference type="Proteomes" id="UP000252517">
    <property type="component" value="Unassembled WGS sequence"/>
</dbReference>
<evidence type="ECO:0000313" key="2">
    <source>
        <dbReference type="Proteomes" id="UP000252517"/>
    </source>
</evidence>
<dbReference type="EMBL" id="JPWH01000005">
    <property type="protein sequence ID" value="RCK51722.1"/>
    <property type="molecule type" value="Genomic_DNA"/>
</dbReference>
<gene>
    <name evidence="1" type="ORF">TH25_08600</name>
</gene>
<evidence type="ECO:0000313" key="1">
    <source>
        <dbReference type="EMBL" id="RCK51722.1"/>
    </source>
</evidence>
<comment type="caution">
    <text evidence="1">The sequence shown here is derived from an EMBL/GenBank/DDBJ whole genome shotgun (WGS) entry which is preliminary data.</text>
</comment>
<protein>
    <submittedName>
        <fullName evidence="1">Uncharacterized protein</fullName>
    </submittedName>
</protein>
<dbReference type="RefSeq" id="WP_114087926.1">
    <property type="nucleotide sequence ID" value="NZ_JPWH01000005.1"/>
</dbReference>